<comment type="similarity">
    <text evidence="1">Belongs to the SufE family.</text>
</comment>
<feature type="domain" description="Fe-S metabolism associated" evidence="3">
    <location>
        <begin position="70"/>
        <end position="192"/>
    </location>
</feature>
<evidence type="ECO:0000259" key="3">
    <source>
        <dbReference type="Pfam" id="PF02657"/>
    </source>
</evidence>
<evidence type="ECO:0000313" key="4">
    <source>
        <dbReference type="EMBL" id="CAD8405261.1"/>
    </source>
</evidence>
<dbReference type="InterPro" id="IPR003808">
    <property type="entry name" value="Fe-S_metab-assoc_dom"/>
</dbReference>
<dbReference type="Pfam" id="PF02657">
    <property type="entry name" value="SufE"/>
    <property type="match status" value="1"/>
</dbReference>
<organism evidence="4">
    <name type="scientific">Proboscia inermis</name>
    <dbReference type="NCBI Taxonomy" id="420281"/>
    <lineage>
        <taxon>Eukaryota</taxon>
        <taxon>Sar</taxon>
        <taxon>Stramenopiles</taxon>
        <taxon>Ochrophyta</taxon>
        <taxon>Bacillariophyta</taxon>
        <taxon>Coscinodiscophyceae</taxon>
        <taxon>Rhizosoleniophycidae</taxon>
        <taxon>Rhizosoleniales</taxon>
        <taxon>Rhizosoleniaceae</taxon>
        <taxon>Proboscia</taxon>
    </lineage>
</organism>
<feature type="signal peptide" evidence="2">
    <location>
        <begin position="1"/>
        <end position="26"/>
    </location>
</feature>
<accession>A0A7S0BW96</accession>
<keyword evidence="2" id="KW-0732">Signal</keyword>
<proteinExistence type="inferred from homology"/>
<gene>
    <name evidence="4" type="ORF">PINE0816_LOCUS1370</name>
</gene>
<dbReference type="EMBL" id="HBEL01002920">
    <property type="protein sequence ID" value="CAD8405261.1"/>
    <property type="molecule type" value="Transcribed_RNA"/>
</dbReference>
<protein>
    <recommendedName>
        <fullName evidence="3">Fe-S metabolism associated domain-containing protein</fullName>
    </recommendedName>
</protein>
<dbReference type="SUPFAM" id="SSF82649">
    <property type="entry name" value="SufE/NifU"/>
    <property type="match status" value="1"/>
</dbReference>
<dbReference type="PANTHER" id="PTHR43597">
    <property type="entry name" value="SULFUR ACCEPTOR PROTEIN CSDE"/>
    <property type="match status" value="1"/>
</dbReference>
<dbReference type="AlphaFoldDB" id="A0A7S0BW96"/>
<evidence type="ECO:0000256" key="2">
    <source>
        <dbReference type="SAM" id="SignalP"/>
    </source>
</evidence>
<dbReference type="PANTHER" id="PTHR43597:SF5">
    <property type="entry name" value="SUFE-LIKE PROTEIN 2, CHLOROPLASTIC"/>
    <property type="match status" value="1"/>
</dbReference>
<name>A0A7S0BW96_9STRA</name>
<evidence type="ECO:0000256" key="1">
    <source>
        <dbReference type="ARBA" id="ARBA00010282"/>
    </source>
</evidence>
<reference evidence="4" key="1">
    <citation type="submission" date="2021-01" db="EMBL/GenBank/DDBJ databases">
        <authorList>
            <person name="Corre E."/>
            <person name="Pelletier E."/>
            <person name="Niang G."/>
            <person name="Scheremetjew M."/>
            <person name="Finn R."/>
            <person name="Kale V."/>
            <person name="Holt S."/>
            <person name="Cochrane G."/>
            <person name="Meng A."/>
            <person name="Brown T."/>
            <person name="Cohen L."/>
        </authorList>
    </citation>
    <scope>NUCLEOTIDE SEQUENCE</scope>
    <source>
        <strain evidence="4">CCAP1064/1</strain>
    </source>
</reference>
<dbReference type="Gene3D" id="3.90.1010.10">
    <property type="match status" value="1"/>
</dbReference>
<sequence length="200" mass="21634">MNLTQILSHSIPLVIICLAPLAQLNAFIIAPVTTVTPTEKSRTILSKTSLHLSSDVEIYGLTPELESMCEMFSSVPNEKARYMRMVMMAKQLPPIDPCIQIPENKVPGCLSTVHIDCSSSVDENGSTVVNFVGDSDGVLTKGLLAILLSGLNGHTSEEIQRVNPEFIKLAKIDQTLTPGRNNGFLNMVKVMKIKAAAVTA</sequence>
<feature type="chain" id="PRO_5031496597" description="Fe-S metabolism associated domain-containing protein" evidence="2">
    <location>
        <begin position="27"/>
        <end position="200"/>
    </location>
</feature>